<name>A0A1F6X822_9BACT</name>
<dbReference type="GO" id="GO:0035539">
    <property type="term" value="F:8-oxo-7,8-dihydrodeoxyguanosine triphosphate pyrophosphatase activity"/>
    <property type="evidence" value="ECO:0007669"/>
    <property type="project" value="TreeGrafter"/>
</dbReference>
<sequence length="148" mass="16766">MENRPKGAIGVYVINKQNQLLLLLRTSPHGKGTWAPTGGHIEYGESFFDAARRESLEESGIDVTKIEVMGVTSNVYDKEKKHYITVHVKALKYKGKEKLMEPEKASEIKWVDLDKLPKNMFPSNISFFALNPLCLCDSGKKWKNCHGK</sequence>
<dbReference type="Pfam" id="PF02810">
    <property type="entry name" value="SEC-C"/>
    <property type="match status" value="1"/>
</dbReference>
<comment type="caution">
    <text evidence="3">The sequence shown here is derived from an EMBL/GenBank/DDBJ whole genome shotgun (WGS) entry which is preliminary data.</text>
</comment>
<dbReference type="InterPro" id="IPR004027">
    <property type="entry name" value="SEC_C_motif"/>
</dbReference>
<dbReference type="PROSITE" id="PS00893">
    <property type="entry name" value="NUDIX_BOX"/>
    <property type="match status" value="1"/>
</dbReference>
<evidence type="ECO:0000313" key="4">
    <source>
        <dbReference type="Proteomes" id="UP000176814"/>
    </source>
</evidence>
<organism evidence="3 4">
    <name type="scientific">Candidatus Nomurabacteria bacterium RIFCSPLOWO2_01_FULL_40_15</name>
    <dbReference type="NCBI Taxonomy" id="1801772"/>
    <lineage>
        <taxon>Bacteria</taxon>
        <taxon>Candidatus Nomuraibacteriota</taxon>
    </lineage>
</organism>
<evidence type="ECO:0000313" key="3">
    <source>
        <dbReference type="EMBL" id="OGI90221.1"/>
    </source>
</evidence>
<reference evidence="3 4" key="1">
    <citation type="journal article" date="2016" name="Nat. Commun.">
        <title>Thousands of microbial genomes shed light on interconnected biogeochemical processes in an aquifer system.</title>
        <authorList>
            <person name="Anantharaman K."/>
            <person name="Brown C.T."/>
            <person name="Hug L.A."/>
            <person name="Sharon I."/>
            <person name="Castelle C.J."/>
            <person name="Probst A.J."/>
            <person name="Thomas B.C."/>
            <person name="Singh A."/>
            <person name="Wilkins M.J."/>
            <person name="Karaoz U."/>
            <person name="Brodie E.L."/>
            <person name="Williams K.H."/>
            <person name="Hubbard S.S."/>
            <person name="Banfield J.F."/>
        </authorList>
    </citation>
    <scope>NUCLEOTIDE SEQUENCE [LARGE SCALE GENOMIC DNA]</scope>
</reference>
<accession>A0A1F6X822</accession>
<gene>
    <name evidence="3" type="ORF">A2911_02355</name>
</gene>
<dbReference type="Pfam" id="PF00293">
    <property type="entry name" value="NUDIX"/>
    <property type="match status" value="1"/>
</dbReference>
<dbReference type="PANTHER" id="PTHR16099:SF5">
    <property type="entry name" value="NUCLEOTIDE TRIPHOSPHATE DIPHOSPHATASE NUDT15"/>
    <property type="match status" value="1"/>
</dbReference>
<feature type="domain" description="Nudix hydrolase" evidence="2">
    <location>
        <begin position="4"/>
        <end position="134"/>
    </location>
</feature>
<dbReference type="SUPFAM" id="SSF55811">
    <property type="entry name" value="Nudix"/>
    <property type="match status" value="1"/>
</dbReference>
<dbReference type="PROSITE" id="PS51462">
    <property type="entry name" value="NUDIX"/>
    <property type="match status" value="1"/>
</dbReference>
<evidence type="ECO:0000256" key="1">
    <source>
        <dbReference type="ARBA" id="ARBA00022801"/>
    </source>
</evidence>
<dbReference type="GO" id="GO:0006203">
    <property type="term" value="P:dGTP catabolic process"/>
    <property type="evidence" value="ECO:0007669"/>
    <property type="project" value="TreeGrafter"/>
</dbReference>
<dbReference type="Gene3D" id="3.90.79.10">
    <property type="entry name" value="Nucleoside Triphosphate Pyrophosphohydrolase"/>
    <property type="match status" value="1"/>
</dbReference>
<dbReference type="PANTHER" id="PTHR16099">
    <property type="entry name" value="8-OXO-DGTP DIPHOSPHATES NUDT15"/>
    <property type="match status" value="1"/>
</dbReference>
<proteinExistence type="predicted"/>
<dbReference type="InterPro" id="IPR015797">
    <property type="entry name" value="NUDIX_hydrolase-like_dom_sf"/>
</dbReference>
<evidence type="ECO:0000259" key="2">
    <source>
        <dbReference type="PROSITE" id="PS51462"/>
    </source>
</evidence>
<dbReference type="EMBL" id="MFUW01000020">
    <property type="protein sequence ID" value="OGI90221.1"/>
    <property type="molecule type" value="Genomic_DNA"/>
</dbReference>
<dbReference type="CDD" id="cd04678">
    <property type="entry name" value="NUDIX_MTH2_Nudt15"/>
    <property type="match status" value="1"/>
</dbReference>
<keyword evidence="1" id="KW-0378">Hydrolase</keyword>
<dbReference type="SUPFAM" id="SSF103642">
    <property type="entry name" value="Sec-C motif"/>
    <property type="match status" value="1"/>
</dbReference>
<dbReference type="Proteomes" id="UP000176814">
    <property type="component" value="Unassembled WGS sequence"/>
</dbReference>
<dbReference type="GO" id="GO:0005829">
    <property type="term" value="C:cytosol"/>
    <property type="evidence" value="ECO:0007669"/>
    <property type="project" value="TreeGrafter"/>
</dbReference>
<dbReference type="InterPro" id="IPR000086">
    <property type="entry name" value="NUDIX_hydrolase_dom"/>
</dbReference>
<dbReference type="AlphaFoldDB" id="A0A1F6X822"/>
<protein>
    <recommendedName>
        <fullName evidence="2">Nudix hydrolase domain-containing protein</fullName>
    </recommendedName>
</protein>
<dbReference type="InterPro" id="IPR020084">
    <property type="entry name" value="NUDIX_hydrolase_CS"/>
</dbReference>